<proteinExistence type="inferred from homology"/>
<reference evidence="5" key="1">
    <citation type="submission" date="2025-08" db="UniProtKB">
        <authorList>
            <consortium name="Ensembl"/>
        </authorList>
    </citation>
    <scope>IDENTIFICATION</scope>
</reference>
<name>A0A8C5MS60_9ANUR</name>
<dbReference type="PANTHER" id="PTHR10183">
    <property type="entry name" value="CALPAIN"/>
    <property type="match status" value="1"/>
</dbReference>
<evidence type="ECO:0000313" key="6">
    <source>
        <dbReference type="Proteomes" id="UP000694569"/>
    </source>
</evidence>
<dbReference type="PRINTS" id="PR00704">
    <property type="entry name" value="CALPAIN"/>
</dbReference>
<dbReference type="InterPro" id="IPR001300">
    <property type="entry name" value="Peptidase_C2_calpain_cat"/>
</dbReference>
<dbReference type="InterPro" id="IPR038765">
    <property type="entry name" value="Papain-like_cys_pep_sf"/>
</dbReference>
<dbReference type="PROSITE" id="PS50203">
    <property type="entry name" value="CALPAIN_CAT"/>
    <property type="match status" value="1"/>
</dbReference>
<dbReference type="GO" id="GO:0004198">
    <property type="term" value="F:calcium-dependent cysteine-type endopeptidase activity"/>
    <property type="evidence" value="ECO:0007669"/>
    <property type="project" value="InterPro"/>
</dbReference>
<comment type="caution">
    <text evidence="3">Lacks conserved residue(s) required for the propagation of feature annotation.</text>
</comment>
<dbReference type="Ensembl" id="ENSLLET00000017718.1">
    <property type="protein sequence ID" value="ENSLLEP00000017071.1"/>
    <property type="gene ID" value="ENSLLEG00000010836.1"/>
</dbReference>
<dbReference type="AlphaFoldDB" id="A0A8C5MS60"/>
<evidence type="ECO:0000256" key="1">
    <source>
        <dbReference type="ARBA" id="ARBA00007623"/>
    </source>
</evidence>
<accession>A0A8C5MS60</accession>
<dbReference type="PANTHER" id="PTHR10183:SF374">
    <property type="entry name" value="CALPAIN-8"/>
    <property type="match status" value="1"/>
</dbReference>
<dbReference type="Proteomes" id="UP000694569">
    <property type="component" value="Unplaced"/>
</dbReference>
<evidence type="ECO:0000256" key="3">
    <source>
        <dbReference type="PROSITE-ProRule" id="PRU00239"/>
    </source>
</evidence>
<keyword evidence="6" id="KW-1185">Reference proteome</keyword>
<dbReference type="Pfam" id="PF00648">
    <property type="entry name" value="Peptidase_C2"/>
    <property type="match status" value="1"/>
</dbReference>
<sequence>LVTMLVSPGILSQEALYIRHSSCLYPHHLIANPSSDIMSGIAAEIARDRAVAQGLGTPEKPLKYLNQDFEELKAQCLAAGVLFEDTTFPASSSSLGLKDWGAGSNNVKGIIWKRPFKGLYSNPPKFAGVTFQQPPRILKNRNCWFASSIASLTQCKAFLSIVVPENQSMKLDYAGIFHFKVCPT</sequence>
<evidence type="ECO:0000313" key="5">
    <source>
        <dbReference type="Ensembl" id="ENSLLEP00000017071.1"/>
    </source>
</evidence>
<feature type="active site" evidence="2">
    <location>
        <position position="143"/>
    </location>
</feature>
<organism evidence="5 6">
    <name type="scientific">Leptobrachium leishanense</name>
    <name type="common">Leishan spiny toad</name>
    <dbReference type="NCBI Taxonomy" id="445787"/>
    <lineage>
        <taxon>Eukaryota</taxon>
        <taxon>Metazoa</taxon>
        <taxon>Chordata</taxon>
        <taxon>Craniata</taxon>
        <taxon>Vertebrata</taxon>
        <taxon>Euteleostomi</taxon>
        <taxon>Amphibia</taxon>
        <taxon>Batrachia</taxon>
        <taxon>Anura</taxon>
        <taxon>Pelobatoidea</taxon>
        <taxon>Megophryidae</taxon>
        <taxon>Leptobrachium</taxon>
    </lineage>
</organism>
<evidence type="ECO:0000256" key="2">
    <source>
        <dbReference type="PIRSR" id="PIRSR622684-1"/>
    </source>
</evidence>
<reference evidence="5" key="2">
    <citation type="submission" date="2025-09" db="UniProtKB">
        <authorList>
            <consortium name="Ensembl"/>
        </authorList>
    </citation>
    <scope>IDENTIFICATION</scope>
</reference>
<dbReference type="GO" id="GO:0005737">
    <property type="term" value="C:cytoplasm"/>
    <property type="evidence" value="ECO:0007669"/>
    <property type="project" value="TreeGrafter"/>
</dbReference>
<evidence type="ECO:0000259" key="4">
    <source>
        <dbReference type="PROSITE" id="PS50203"/>
    </source>
</evidence>
<dbReference type="SUPFAM" id="SSF54001">
    <property type="entry name" value="Cysteine proteinases"/>
    <property type="match status" value="1"/>
</dbReference>
<dbReference type="OrthoDB" id="424753at2759"/>
<feature type="domain" description="Calpain catalytic" evidence="4">
    <location>
        <begin position="82"/>
        <end position="184"/>
    </location>
</feature>
<dbReference type="GO" id="GO:0006508">
    <property type="term" value="P:proteolysis"/>
    <property type="evidence" value="ECO:0007669"/>
    <property type="project" value="InterPro"/>
</dbReference>
<dbReference type="InterPro" id="IPR022684">
    <property type="entry name" value="Calpain_cysteine_protease"/>
</dbReference>
<dbReference type="GeneTree" id="ENSGT00940000160090"/>
<protein>
    <recommendedName>
        <fullName evidence="4">Calpain catalytic domain-containing protein</fullName>
    </recommendedName>
</protein>
<comment type="similarity">
    <text evidence="1">Belongs to the peptidase C2 family.</text>
</comment>